<feature type="transmembrane region" description="Helical" evidence="7">
    <location>
        <begin position="181"/>
        <end position="201"/>
    </location>
</feature>
<keyword evidence="3" id="KW-1003">Cell membrane</keyword>
<dbReference type="InterPro" id="IPR000515">
    <property type="entry name" value="MetI-like"/>
</dbReference>
<keyword evidence="5 7" id="KW-1133">Transmembrane helix</keyword>
<dbReference type="Pfam" id="PF00528">
    <property type="entry name" value="BPD_transp_1"/>
    <property type="match status" value="1"/>
</dbReference>
<dbReference type="PANTHER" id="PTHR43163:SF3">
    <property type="entry name" value="PEPTIDE ABC TRANSPORTER PERMEASE PROTEIN"/>
    <property type="match status" value="1"/>
</dbReference>
<reference evidence="10" key="1">
    <citation type="submission" date="2016-10" db="EMBL/GenBank/DDBJ databases">
        <authorList>
            <person name="Varghese N."/>
            <person name="Submissions S."/>
        </authorList>
    </citation>
    <scope>NUCLEOTIDE SEQUENCE [LARGE SCALE GENOMIC DNA]</scope>
    <source>
        <strain evidence="10">DSM 27981</strain>
    </source>
</reference>
<evidence type="ECO:0000256" key="3">
    <source>
        <dbReference type="ARBA" id="ARBA00022475"/>
    </source>
</evidence>
<protein>
    <submittedName>
        <fullName evidence="9">Peptide/nickel transport system permease protein</fullName>
    </submittedName>
</protein>
<feature type="transmembrane region" description="Helical" evidence="7">
    <location>
        <begin position="103"/>
        <end position="127"/>
    </location>
</feature>
<dbReference type="Gene3D" id="1.10.3720.10">
    <property type="entry name" value="MetI-like"/>
    <property type="match status" value="1"/>
</dbReference>
<accession>A0A1I1ZY69</accession>
<dbReference type="GO" id="GO:0005886">
    <property type="term" value="C:plasma membrane"/>
    <property type="evidence" value="ECO:0007669"/>
    <property type="project" value="UniProtKB-SubCell"/>
</dbReference>
<proteinExistence type="inferred from homology"/>
<evidence type="ECO:0000259" key="8">
    <source>
        <dbReference type="PROSITE" id="PS50928"/>
    </source>
</evidence>
<evidence type="ECO:0000313" key="9">
    <source>
        <dbReference type="EMBL" id="SFE35400.1"/>
    </source>
</evidence>
<gene>
    <name evidence="9" type="ORF">SAMN04489711_101347</name>
</gene>
<comment type="subcellular location">
    <subcellularLocation>
        <location evidence="1 7">Cell membrane</location>
        <topology evidence="1 7">Multi-pass membrane protein</topology>
    </subcellularLocation>
</comment>
<feature type="transmembrane region" description="Helical" evidence="7">
    <location>
        <begin position="285"/>
        <end position="311"/>
    </location>
</feature>
<dbReference type="OrthoDB" id="9803623at2"/>
<keyword evidence="10" id="KW-1185">Reference proteome</keyword>
<dbReference type="CDD" id="cd06261">
    <property type="entry name" value="TM_PBP2"/>
    <property type="match status" value="1"/>
</dbReference>
<dbReference type="GO" id="GO:0055085">
    <property type="term" value="P:transmembrane transport"/>
    <property type="evidence" value="ECO:0007669"/>
    <property type="project" value="InterPro"/>
</dbReference>
<feature type="transmembrane region" description="Helical" evidence="7">
    <location>
        <begin position="12"/>
        <end position="34"/>
    </location>
</feature>
<comment type="similarity">
    <text evidence="7">Belongs to the binding-protein-dependent transport system permease family.</text>
</comment>
<dbReference type="SUPFAM" id="SSF161098">
    <property type="entry name" value="MetI-like"/>
    <property type="match status" value="1"/>
</dbReference>
<dbReference type="PANTHER" id="PTHR43163">
    <property type="entry name" value="DIPEPTIDE TRANSPORT SYSTEM PERMEASE PROTEIN DPPB-RELATED"/>
    <property type="match status" value="1"/>
</dbReference>
<evidence type="ECO:0000256" key="6">
    <source>
        <dbReference type="ARBA" id="ARBA00023136"/>
    </source>
</evidence>
<keyword evidence="2 7" id="KW-0813">Transport</keyword>
<organism evidence="9 10">
    <name type="scientific">Paracidovorax wautersii</name>
    <dbReference type="NCBI Taxonomy" id="1177982"/>
    <lineage>
        <taxon>Bacteria</taxon>
        <taxon>Pseudomonadati</taxon>
        <taxon>Pseudomonadota</taxon>
        <taxon>Betaproteobacteria</taxon>
        <taxon>Burkholderiales</taxon>
        <taxon>Comamonadaceae</taxon>
        <taxon>Paracidovorax</taxon>
    </lineage>
</organism>
<feature type="transmembrane region" description="Helical" evidence="7">
    <location>
        <begin position="239"/>
        <end position="265"/>
    </location>
</feature>
<dbReference type="InterPro" id="IPR045621">
    <property type="entry name" value="BPD_transp_1_N"/>
</dbReference>
<keyword evidence="4 7" id="KW-0812">Transmembrane</keyword>
<keyword evidence="6 7" id="KW-0472">Membrane</keyword>
<sequence>MNRVILKLLVQRILLALLSLLAVSVIVFSITAVLPGDAAQEQLGQDATPESLAALRAQMGLDVPAPMRYLHWLGGIVRGDLGQSVTTQMPVGDLVASRLPNSLLLAAVTALFSVPIALTLGIASAVWRGSWFDRFVSSAAVAVVSVPEFLVATLAVLVFAVKLRWLPALSYVNDIESIGQMLRAFAMPVLSLCCVIVAQMMRMTRAAVSDQLDAPYIEMVRLKGASPLRMVMAHALPNAIGPIANAVALSLSYLLGGVIIIETIFNYPGIAKLMVDGVTQRDMPLVQTCAMIFCAGYLILVTLADVCGIVANPRLRHR</sequence>
<dbReference type="STRING" id="1177982.SAMN04489711_101347"/>
<dbReference type="RefSeq" id="WP_092936957.1">
    <property type="nucleotide sequence ID" value="NZ_FONX01000001.1"/>
</dbReference>
<dbReference type="AlphaFoldDB" id="A0A1I1ZY69"/>
<evidence type="ECO:0000313" key="10">
    <source>
        <dbReference type="Proteomes" id="UP000199119"/>
    </source>
</evidence>
<dbReference type="InterPro" id="IPR035906">
    <property type="entry name" value="MetI-like_sf"/>
</dbReference>
<feature type="transmembrane region" description="Helical" evidence="7">
    <location>
        <begin position="139"/>
        <end position="161"/>
    </location>
</feature>
<feature type="domain" description="ABC transmembrane type-1" evidence="8">
    <location>
        <begin position="99"/>
        <end position="304"/>
    </location>
</feature>
<name>A0A1I1ZY69_9BURK</name>
<evidence type="ECO:0000256" key="5">
    <source>
        <dbReference type="ARBA" id="ARBA00022989"/>
    </source>
</evidence>
<evidence type="ECO:0000256" key="2">
    <source>
        <dbReference type="ARBA" id="ARBA00022448"/>
    </source>
</evidence>
<evidence type="ECO:0000256" key="7">
    <source>
        <dbReference type="RuleBase" id="RU363032"/>
    </source>
</evidence>
<dbReference type="PROSITE" id="PS50928">
    <property type="entry name" value="ABC_TM1"/>
    <property type="match status" value="1"/>
</dbReference>
<evidence type="ECO:0000256" key="1">
    <source>
        <dbReference type="ARBA" id="ARBA00004651"/>
    </source>
</evidence>
<dbReference type="EMBL" id="FONX01000001">
    <property type="protein sequence ID" value="SFE35400.1"/>
    <property type="molecule type" value="Genomic_DNA"/>
</dbReference>
<dbReference type="Pfam" id="PF19300">
    <property type="entry name" value="BPD_transp_1_N"/>
    <property type="match status" value="1"/>
</dbReference>
<evidence type="ECO:0000256" key="4">
    <source>
        <dbReference type="ARBA" id="ARBA00022692"/>
    </source>
</evidence>
<dbReference type="Proteomes" id="UP000199119">
    <property type="component" value="Unassembled WGS sequence"/>
</dbReference>